<dbReference type="Proteomes" id="UP000289821">
    <property type="component" value="Unassembled WGS sequence"/>
</dbReference>
<proteinExistence type="predicted"/>
<feature type="domain" description="Transposase IS110-like N-terminal" evidence="1">
    <location>
        <begin position="16"/>
        <end position="110"/>
    </location>
</feature>
<comment type="caution">
    <text evidence="2">The sequence shown here is derived from an EMBL/GenBank/DDBJ whole genome shotgun (WGS) entry which is preliminary data.</text>
</comment>
<protein>
    <submittedName>
        <fullName evidence="2">Transposase</fullName>
    </submittedName>
</protein>
<evidence type="ECO:0000259" key="1">
    <source>
        <dbReference type="Pfam" id="PF01548"/>
    </source>
</evidence>
<dbReference type="InterPro" id="IPR047650">
    <property type="entry name" value="Transpos_IS110"/>
</dbReference>
<accession>A0A4Q0NQU0</accession>
<organism evidence="2 3">
    <name type="scientific">Leeuwenhoekiella aestuarii</name>
    <dbReference type="NCBI Taxonomy" id="2249426"/>
    <lineage>
        <taxon>Bacteria</taxon>
        <taxon>Pseudomonadati</taxon>
        <taxon>Bacteroidota</taxon>
        <taxon>Flavobacteriia</taxon>
        <taxon>Flavobacteriales</taxon>
        <taxon>Flavobacteriaceae</taxon>
        <taxon>Leeuwenhoekiella</taxon>
    </lineage>
</organism>
<dbReference type="EMBL" id="QOVI01000011">
    <property type="protein sequence ID" value="RXG11420.1"/>
    <property type="molecule type" value="Genomic_DNA"/>
</dbReference>
<keyword evidence="3" id="KW-1185">Reference proteome</keyword>
<evidence type="ECO:0000313" key="3">
    <source>
        <dbReference type="Proteomes" id="UP000289821"/>
    </source>
</evidence>
<reference evidence="2 3" key="1">
    <citation type="submission" date="2018-07" db="EMBL/GenBank/DDBJ databases">
        <title>Leeuwenhoekiella genomics.</title>
        <authorList>
            <person name="Tahon G."/>
            <person name="Willems A."/>
        </authorList>
    </citation>
    <scope>NUCLEOTIDE SEQUENCE [LARGE SCALE GENOMIC DNA]</scope>
    <source>
        <strain evidence="2 3">R-50232</strain>
    </source>
</reference>
<sequence length="124" mass="14132">MKDKKMLLPMINPKAAGIDIGSRMHVVAVDQNTDNVRSFGVYTKVHHDIISYLNLHGITTVAMESTGSYWQSLFSDFQRSCFEVILTFGSQTKNVKGKKTDVIDAIWIQKLDLVFIQEVFYLMI</sequence>
<dbReference type="GO" id="GO:0006313">
    <property type="term" value="P:DNA transposition"/>
    <property type="evidence" value="ECO:0007669"/>
    <property type="project" value="InterPro"/>
</dbReference>
<dbReference type="AlphaFoldDB" id="A0A4Q0NQU0"/>
<gene>
    <name evidence="2" type="ORF">DSM04_11131</name>
</gene>
<dbReference type="PANTHER" id="PTHR33055:SF13">
    <property type="entry name" value="TRANSPOSASE"/>
    <property type="match status" value="1"/>
</dbReference>
<evidence type="ECO:0000313" key="2">
    <source>
        <dbReference type="EMBL" id="RXG11420.1"/>
    </source>
</evidence>
<name>A0A4Q0NQU0_9FLAO</name>
<dbReference type="Pfam" id="PF01548">
    <property type="entry name" value="DEDD_Tnp_IS110"/>
    <property type="match status" value="1"/>
</dbReference>
<dbReference type="GO" id="GO:0004803">
    <property type="term" value="F:transposase activity"/>
    <property type="evidence" value="ECO:0007669"/>
    <property type="project" value="InterPro"/>
</dbReference>
<dbReference type="InterPro" id="IPR002525">
    <property type="entry name" value="Transp_IS110-like_N"/>
</dbReference>
<dbReference type="PANTHER" id="PTHR33055">
    <property type="entry name" value="TRANSPOSASE FOR INSERTION SEQUENCE ELEMENT IS1111A"/>
    <property type="match status" value="1"/>
</dbReference>
<dbReference type="GO" id="GO:0003677">
    <property type="term" value="F:DNA binding"/>
    <property type="evidence" value="ECO:0007669"/>
    <property type="project" value="InterPro"/>
</dbReference>